<proteinExistence type="predicted"/>
<name>A0A0M0BV27_9ARCH</name>
<feature type="transmembrane region" description="Helical" evidence="1">
    <location>
        <begin position="39"/>
        <end position="57"/>
    </location>
</feature>
<keyword evidence="1" id="KW-1133">Transmembrane helix</keyword>
<keyword evidence="1" id="KW-0472">Membrane</keyword>
<feature type="transmembrane region" description="Helical" evidence="1">
    <location>
        <begin position="213"/>
        <end position="233"/>
    </location>
</feature>
<feature type="transmembrane region" description="Helical" evidence="1">
    <location>
        <begin position="12"/>
        <end position="33"/>
    </location>
</feature>
<dbReference type="PATRIC" id="fig|1685125.3.peg.654"/>
<dbReference type="AlphaFoldDB" id="A0A0M0BV27"/>
<dbReference type="Proteomes" id="UP000054016">
    <property type="component" value="Unassembled WGS sequence"/>
</dbReference>
<sequence length="234" mass="26936">MKLLSPTRRFDFGRDILKIIAIVTMLIDHIGNILYPDLLFLQIIGRLSFPIFAYLVVLGVESTKKPIKYMVTLLLFALISQVPYFLAFGIQPFERLDVLFSLLLSAITIYFYNKRSSIAFVPLLLSVILPTEGSYYVVLTAVGMKLLKDTPKIGTLILFALNIQFLLLSSDLHTQIQILSLFAIPLIFLHIKNKLTKEILIQENSLAYSLRKYTFYIFYPLHLALIFLIKLFFF</sequence>
<dbReference type="Pfam" id="PF05857">
    <property type="entry name" value="TraX"/>
    <property type="match status" value="1"/>
</dbReference>
<evidence type="ECO:0008006" key="4">
    <source>
        <dbReference type="Google" id="ProtNLM"/>
    </source>
</evidence>
<organism evidence="2 3">
    <name type="scientific">miscellaneous Crenarchaeota group-1 archaeon SG8-32-3</name>
    <dbReference type="NCBI Taxonomy" id="1685125"/>
    <lineage>
        <taxon>Archaea</taxon>
        <taxon>Candidatus Bathyarchaeota</taxon>
        <taxon>MCG-1</taxon>
    </lineage>
</organism>
<evidence type="ECO:0000313" key="2">
    <source>
        <dbReference type="EMBL" id="KON32452.1"/>
    </source>
</evidence>
<accession>A0A0M0BV27</accession>
<comment type="caution">
    <text evidence="2">The sequence shown here is derived from an EMBL/GenBank/DDBJ whole genome shotgun (WGS) entry which is preliminary data.</text>
</comment>
<feature type="transmembrane region" description="Helical" evidence="1">
    <location>
        <begin position="119"/>
        <end position="138"/>
    </location>
</feature>
<feature type="transmembrane region" description="Helical" evidence="1">
    <location>
        <begin position="69"/>
        <end position="90"/>
    </location>
</feature>
<keyword evidence="1" id="KW-0812">Transmembrane</keyword>
<feature type="transmembrane region" description="Helical" evidence="1">
    <location>
        <begin position="176"/>
        <end position="193"/>
    </location>
</feature>
<reference evidence="3" key="1">
    <citation type="submission" date="2015-06" db="EMBL/GenBank/DDBJ databases">
        <title>New insights into the roles of widespread benthic archaea in carbon and nitrogen cycling.</title>
        <authorList>
            <person name="Lazar C.S."/>
            <person name="Baker B.J."/>
            <person name="Seitz K.W."/>
            <person name="Hyde A.S."/>
            <person name="Dick G.J."/>
            <person name="Hinrichs K.-U."/>
            <person name="Teske A.P."/>
        </authorList>
    </citation>
    <scope>NUCLEOTIDE SEQUENCE [LARGE SCALE GENOMIC DNA]</scope>
</reference>
<gene>
    <name evidence="2" type="ORF">AC478_00025</name>
</gene>
<dbReference type="EMBL" id="LFWV01000001">
    <property type="protein sequence ID" value="KON32452.1"/>
    <property type="molecule type" value="Genomic_DNA"/>
</dbReference>
<dbReference type="InterPro" id="IPR008875">
    <property type="entry name" value="TraX"/>
</dbReference>
<evidence type="ECO:0000256" key="1">
    <source>
        <dbReference type="SAM" id="Phobius"/>
    </source>
</evidence>
<evidence type="ECO:0000313" key="3">
    <source>
        <dbReference type="Proteomes" id="UP000054016"/>
    </source>
</evidence>
<feature type="transmembrane region" description="Helical" evidence="1">
    <location>
        <begin position="96"/>
        <end position="112"/>
    </location>
</feature>
<protein>
    <recommendedName>
        <fullName evidence="4">TraX family protein</fullName>
    </recommendedName>
</protein>